<feature type="region of interest" description="Disordered" evidence="1">
    <location>
        <begin position="1"/>
        <end position="23"/>
    </location>
</feature>
<feature type="compositionally biased region" description="Acidic residues" evidence="1">
    <location>
        <begin position="192"/>
        <end position="202"/>
    </location>
</feature>
<accession>A0ABP8VMK0</accession>
<comment type="caution">
    <text evidence="2">The sequence shown here is derived from an EMBL/GenBank/DDBJ whole genome shotgun (WGS) entry which is preliminary data.</text>
</comment>
<dbReference type="Proteomes" id="UP001501295">
    <property type="component" value="Unassembled WGS sequence"/>
</dbReference>
<evidence type="ECO:0000256" key="1">
    <source>
        <dbReference type="SAM" id="MobiDB-lite"/>
    </source>
</evidence>
<organism evidence="2 3">
    <name type="scientific">Frondihabitans cladoniiphilus</name>
    <dbReference type="NCBI Taxonomy" id="715785"/>
    <lineage>
        <taxon>Bacteria</taxon>
        <taxon>Bacillati</taxon>
        <taxon>Actinomycetota</taxon>
        <taxon>Actinomycetes</taxon>
        <taxon>Micrococcales</taxon>
        <taxon>Microbacteriaceae</taxon>
        <taxon>Frondihabitans</taxon>
    </lineage>
</organism>
<gene>
    <name evidence="2" type="ORF">GCM10025780_05650</name>
</gene>
<name>A0ABP8VMK0_9MICO</name>
<dbReference type="RefSeq" id="WP_345372972.1">
    <property type="nucleotide sequence ID" value="NZ_BAABLM010000001.1"/>
</dbReference>
<feature type="region of interest" description="Disordered" evidence="1">
    <location>
        <begin position="179"/>
        <end position="202"/>
    </location>
</feature>
<feature type="compositionally biased region" description="Low complexity" evidence="1">
    <location>
        <begin position="9"/>
        <end position="23"/>
    </location>
</feature>
<keyword evidence="3" id="KW-1185">Reference proteome</keyword>
<sequence length="202" mass="21422">MTKNTASEAAPGLPAGAVAAGPAGSDERRKVYKAIRNDQLLLPIPVHPGGLVVPRWDTTGDVPGWTLTAAEIDVHHQSLLWGQVFYTRKSDGRRVRVGVRWNPEQFGLEAQCLDSTELKGGAALALEDTDGIDTDALEMSTLRRAQRLVELNSFIGSVVADPAAQDVILQSAGLGLTRLPDPENWTAAGEADGADGDGESDD</sequence>
<proteinExistence type="predicted"/>
<reference evidence="3" key="1">
    <citation type="journal article" date="2019" name="Int. J. Syst. Evol. Microbiol.">
        <title>The Global Catalogue of Microorganisms (GCM) 10K type strain sequencing project: providing services to taxonomists for standard genome sequencing and annotation.</title>
        <authorList>
            <consortium name="The Broad Institute Genomics Platform"/>
            <consortium name="The Broad Institute Genome Sequencing Center for Infectious Disease"/>
            <person name="Wu L."/>
            <person name="Ma J."/>
        </authorList>
    </citation>
    <scope>NUCLEOTIDE SEQUENCE [LARGE SCALE GENOMIC DNA]</scope>
    <source>
        <strain evidence="3">JCM 18956</strain>
    </source>
</reference>
<evidence type="ECO:0008006" key="4">
    <source>
        <dbReference type="Google" id="ProtNLM"/>
    </source>
</evidence>
<evidence type="ECO:0000313" key="3">
    <source>
        <dbReference type="Proteomes" id="UP001501295"/>
    </source>
</evidence>
<evidence type="ECO:0000313" key="2">
    <source>
        <dbReference type="EMBL" id="GAA4666698.1"/>
    </source>
</evidence>
<dbReference type="EMBL" id="BAABLM010000001">
    <property type="protein sequence ID" value="GAA4666698.1"/>
    <property type="molecule type" value="Genomic_DNA"/>
</dbReference>
<protein>
    <recommendedName>
        <fullName evidence="4">DUF402 domain-containing protein</fullName>
    </recommendedName>
</protein>